<name>A0A1Y1Z4D3_9FUNG</name>
<organism evidence="4 5">
    <name type="scientific">Basidiobolus meristosporus CBS 931.73</name>
    <dbReference type="NCBI Taxonomy" id="1314790"/>
    <lineage>
        <taxon>Eukaryota</taxon>
        <taxon>Fungi</taxon>
        <taxon>Fungi incertae sedis</taxon>
        <taxon>Zoopagomycota</taxon>
        <taxon>Entomophthoromycotina</taxon>
        <taxon>Basidiobolomycetes</taxon>
        <taxon>Basidiobolales</taxon>
        <taxon>Basidiobolaceae</taxon>
        <taxon>Basidiobolus</taxon>
    </lineage>
</organism>
<dbReference type="Pfam" id="PF14950">
    <property type="entry name" value="DUF4502"/>
    <property type="match status" value="1"/>
</dbReference>
<dbReference type="InterPro" id="IPR028026">
    <property type="entry name" value="DUF4502"/>
</dbReference>
<evidence type="ECO:0000313" key="5">
    <source>
        <dbReference type="Proteomes" id="UP000193498"/>
    </source>
</evidence>
<dbReference type="OrthoDB" id="2432559at2759"/>
<sequence length="277" mass="31031">MSTDPSDNLDQDCSASSYLSDVEAPQSPVHPGTSAQTPGGGSACTTNVCTTESHPISGNISIMELAQNPNFLSHTRNSHDMPLVSPMQWLNGVKIPTALTTSTNDHQRKRKYMMRGGYEERLVNLLIREKSDHAIWAHGLRREDNHTATERNPSLYVEVYHVKETYGSIICRCRLLPLDAINEKATHIDLPPLEDEFIDILLCMELDPSHSTLASRHSTQPDHAIHVGDLLKIYKPYQEFTFGSSSILDDWEIPRNGLIVTRFVVRSSDVSDRDKPI</sequence>
<feature type="compositionally biased region" description="Polar residues" evidence="1">
    <location>
        <begin position="1"/>
        <end position="19"/>
    </location>
</feature>
<dbReference type="InParanoid" id="A0A1Y1Z4D3"/>
<keyword evidence="5" id="KW-1185">Reference proteome</keyword>
<dbReference type="AlphaFoldDB" id="A0A1Y1Z4D3"/>
<reference evidence="4 5" key="1">
    <citation type="submission" date="2016-07" db="EMBL/GenBank/DDBJ databases">
        <title>Pervasive Adenine N6-methylation of Active Genes in Fungi.</title>
        <authorList>
            <consortium name="DOE Joint Genome Institute"/>
            <person name="Mondo S.J."/>
            <person name="Dannebaum R.O."/>
            <person name="Kuo R.C."/>
            <person name="Labutti K."/>
            <person name="Haridas S."/>
            <person name="Kuo A."/>
            <person name="Salamov A."/>
            <person name="Ahrendt S.R."/>
            <person name="Lipzen A."/>
            <person name="Sullivan W."/>
            <person name="Andreopoulos W.B."/>
            <person name="Clum A."/>
            <person name="Lindquist E."/>
            <person name="Daum C."/>
            <person name="Ramamoorthy G.K."/>
            <person name="Gryganskyi A."/>
            <person name="Culley D."/>
            <person name="Magnuson J.K."/>
            <person name="James T.Y."/>
            <person name="O'Malley M.A."/>
            <person name="Stajich J.E."/>
            <person name="Spatafora J.W."/>
            <person name="Visel A."/>
            <person name="Grigoriev I.V."/>
        </authorList>
    </citation>
    <scope>NUCLEOTIDE SEQUENCE [LARGE SCALE GENOMIC DNA]</scope>
    <source>
        <strain evidence="4 5">CBS 931.73</strain>
    </source>
</reference>
<feature type="domain" description="DUF4502" evidence="2">
    <location>
        <begin position="96"/>
        <end position="176"/>
    </location>
</feature>
<evidence type="ECO:0000313" key="3">
    <source>
        <dbReference type="EMBL" id="ORX76927.1"/>
    </source>
</evidence>
<feature type="region of interest" description="Disordered" evidence="1">
    <location>
        <begin position="1"/>
        <end position="43"/>
    </location>
</feature>
<dbReference type="EMBL" id="MCFE01000909">
    <property type="protein sequence ID" value="ORX76927.1"/>
    <property type="molecule type" value="Genomic_DNA"/>
</dbReference>
<dbReference type="Proteomes" id="UP000193498">
    <property type="component" value="Unassembled WGS sequence"/>
</dbReference>
<evidence type="ECO:0000259" key="2">
    <source>
        <dbReference type="Pfam" id="PF14950"/>
    </source>
</evidence>
<dbReference type="EMBL" id="MCFE01000028">
    <property type="protein sequence ID" value="ORY05110.1"/>
    <property type="molecule type" value="Genomic_DNA"/>
</dbReference>
<evidence type="ECO:0000313" key="4">
    <source>
        <dbReference type="EMBL" id="ORY05110.1"/>
    </source>
</evidence>
<protein>
    <recommendedName>
        <fullName evidence="2">DUF4502 domain-containing protein</fullName>
    </recommendedName>
</protein>
<comment type="caution">
    <text evidence="4">The sequence shown here is derived from an EMBL/GenBank/DDBJ whole genome shotgun (WGS) entry which is preliminary data.</text>
</comment>
<proteinExistence type="predicted"/>
<evidence type="ECO:0000256" key="1">
    <source>
        <dbReference type="SAM" id="MobiDB-lite"/>
    </source>
</evidence>
<gene>
    <name evidence="4" type="ORF">K493DRAFT_311103</name>
    <name evidence="3" type="ORF">K493DRAFT_321478</name>
</gene>
<feature type="compositionally biased region" description="Polar residues" evidence="1">
    <location>
        <begin position="33"/>
        <end position="43"/>
    </location>
</feature>
<accession>A0A1Y1Z4D3</accession>